<gene>
    <name evidence="1" type="ORF">DILT_LOCUS3826</name>
</gene>
<evidence type="ECO:0008006" key="3">
    <source>
        <dbReference type="Google" id="ProtNLM"/>
    </source>
</evidence>
<keyword evidence="2" id="KW-1185">Reference proteome</keyword>
<dbReference type="OrthoDB" id="6270621at2759"/>
<dbReference type="PANTHER" id="PTHR21301">
    <property type="entry name" value="REVERSE TRANSCRIPTASE"/>
    <property type="match status" value="1"/>
</dbReference>
<dbReference type="PANTHER" id="PTHR21301:SF10">
    <property type="entry name" value="REVERSE TRANSCRIPTASE DOMAIN-CONTAINING PROTEIN"/>
    <property type="match status" value="1"/>
</dbReference>
<sequence length="103" mass="12061">MGFPLSGLIAEAVLQRFEQLFFSSDPPKFWARYVDDTFIILKRSHVQAFKVLLNLIFPDIQFTMEEKFNNQLPFLDVEFTKLADGKIKTTVYRKATNIRRVEA</sequence>
<organism evidence="1 2">
    <name type="scientific">Dibothriocephalus latus</name>
    <name type="common">Fish tapeworm</name>
    <name type="synonym">Diphyllobothrium latum</name>
    <dbReference type="NCBI Taxonomy" id="60516"/>
    <lineage>
        <taxon>Eukaryota</taxon>
        <taxon>Metazoa</taxon>
        <taxon>Spiralia</taxon>
        <taxon>Lophotrochozoa</taxon>
        <taxon>Platyhelminthes</taxon>
        <taxon>Cestoda</taxon>
        <taxon>Eucestoda</taxon>
        <taxon>Diphyllobothriidea</taxon>
        <taxon>Diphyllobothriidae</taxon>
        <taxon>Dibothriocephalus</taxon>
    </lineage>
</organism>
<dbReference type="AlphaFoldDB" id="A0A3P6TXC1"/>
<name>A0A3P6TXC1_DIBLA</name>
<evidence type="ECO:0000313" key="2">
    <source>
        <dbReference type="Proteomes" id="UP000281553"/>
    </source>
</evidence>
<dbReference type="CDD" id="cd00304">
    <property type="entry name" value="RT_like"/>
    <property type="match status" value="1"/>
</dbReference>
<proteinExistence type="predicted"/>
<dbReference type="EMBL" id="UYRU01044316">
    <property type="protein sequence ID" value="VDK86115.1"/>
    <property type="molecule type" value="Genomic_DNA"/>
</dbReference>
<evidence type="ECO:0000313" key="1">
    <source>
        <dbReference type="EMBL" id="VDK86115.1"/>
    </source>
</evidence>
<accession>A0A3P6TXC1</accession>
<dbReference type="Proteomes" id="UP000281553">
    <property type="component" value="Unassembled WGS sequence"/>
</dbReference>
<reference evidence="1 2" key="1">
    <citation type="submission" date="2018-11" db="EMBL/GenBank/DDBJ databases">
        <authorList>
            <consortium name="Pathogen Informatics"/>
        </authorList>
    </citation>
    <scope>NUCLEOTIDE SEQUENCE [LARGE SCALE GENOMIC DNA]</scope>
</reference>
<protein>
    <recommendedName>
        <fullName evidence="3">Reverse transcriptase domain-containing protein</fullName>
    </recommendedName>
</protein>